<dbReference type="GO" id="GO:0032993">
    <property type="term" value="C:protein-DNA complex"/>
    <property type="evidence" value="ECO:0007669"/>
    <property type="project" value="TreeGrafter"/>
</dbReference>
<feature type="domain" description="HTH lysR-type" evidence="5">
    <location>
        <begin position="1"/>
        <end position="58"/>
    </location>
</feature>
<dbReference type="FunFam" id="1.10.10.10:FF:000001">
    <property type="entry name" value="LysR family transcriptional regulator"/>
    <property type="match status" value="1"/>
</dbReference>
<protein>
    <submittedName>
        <fullName evidence="6">LysR family transcriptional regulator</fullName>
    </submittedName>
</protein>
<dbReference type="Proteomes" id="UP000536773">
    <property type="component" value="Unassembled WGS sequence"/>
</dbReference>
<dbReference type="Gene3D" id="1.10.10.10">
    <property type="entry name" value="Winged helix-like DNA-binding domain superfamily/Winged helix DNA-binding domain"/>
    <property type="match status" value="1"/>
</dbReference>
<evidence type="ECO:0000256" key="3">
    <source>
        <dbReference type="ARBA" id="ARBA00023125"/>
    </source>
</evidence>
<dbReference type="Pfam" id="PF00126">
    <property type="entry name" value="HTH_1"/>
    <property type="match status" value="1"/>
</dbReference>
<dbReference type="InterPro" id="IPR005119">
    <property type="entry name" value="LysR_subst-bd"/>
</dbReference>
<dbReference type="AlphaFoldDB" id="A0A848EQA8"/>
<evidence type="ECO:0000259" key="5">
    <source>
        <dbReference type="PROSITE" id="PS50931"/>
    </source>
</evidence>
<dbReference type="GO" id="GO:0003677">
    <property type="term" value="F:DNA binding"/>
    <property type="evidence" value="ECO:0007669"/>
    <property type="project" value="UniProtKB-KW"/>
</dbReference>
<keyword evidence="3" id="KW-0238">DNA-binding</keyword>
<evidence type="ECO:0000313" key="6">
    <source>
        <dbReference type="EMBL" id="NMK38183.1"/>
    </source>
</evidence>
<evidence type="ECO:0000313" key="7">
    <source>
        <dbReference type="Proteomes" id="UP000536773"/>
    </source>
</evidence>
<dbReference type="GO" id="GO:0003700">
    <property type="term" value="F:DNA-binding transcription factor activity"/>
    <property type="evidence" value="ECO:0007669"/>
    <property type="project" value="InterPro"/>
</dbReference>
<keyword evidence="4" id="KW-0804">Transcription</keyword>
<reference evidence="6 7" key="1">
    <citation type="submission" date="2020-04" db="EMBL/GenBank/DDBJ databases">
        <authorList>
            <person name="Hitch T.C.A."/>
            <person name="Wylensek D."/>
            <person name="Clavel T."/>
        </authorList>
    </citation>
    <scope>NUCLEOTIDE SEQUENCE [LARGE SCALE GENOMIC DNA]</scope>
    <source>
        <strain evidence="6 7">WCA-386-APC-2A</strain>
    </source>
</reference>
<dbReference type="Pfam" id="PF03466">
    <property type="entry name" value="LysR_substrate"/>
    <property type="match status" value="1"/>
</dbReference>
<organism evidence="6 7">
    <name type="scientific">Megasphaera elsdenii</name>
    <dbReference type="NCBI Taxonomy" id="907"/>
    <lineage>
        <taxon>Bacteria</taxon>
        <taxon>Bacillati</taxon>
        <taxon>Bacillota</taxon>
        <taxon>Negativicutes</taxon>
        <taxon>Veillonellales</taxon>
        <taxon>Veillonellaceae</taxon>
        <taxon>Megasphaera</taxon>
    </lineage>
</organism>
<name>A0A848EQA8_MEGEL</name>
<dbReference type="PRINTS" id="PR00039">
    <property type="entry name" value="HTHLYSR"/>
</dbReference>
<dbReference type="PANTHER" id="PTHR30346">
    <property type="entry name" value="TRANSCRIPTIONAL DUAL REGULATOR HCAR-RELATED"/>
    <property type="match status" value="1"/>
</dbReference>
<keyword evidence="2" id="KW-0805">Transcription regulation</keyword>
<evidence type="ECO:0000256" key="1">
    <source>
        <dbReference type="ARBA" id="ARBA00009437"/>
    </source>
</evidence>
<gene>
    <name evidence="6" type="ORF">HG933_02035</name>
</gene>
<dbReference type="InterPro" id="IPR000847">
    <property type="entry name" value="LysR_HTH_N"/>
</dbReference>
<dbReference type="EMBL" id="JABBJH010000002">
    <property type="protein sequence ID" value="NMK38183.1"/>
    <property type="molecule type" value="Genomic_DNA"/>
</dbReference>
<dbReference type="PANTHER" id="PTHR30346:SF28">
    <property type="entry name" value="HTH-TYPE TRANSCRIPTIONAL REGULATOR CYNR"/>
    <property type="match status" value="1"/>
</dbReference>
<dbReference type="Gene3D" id="3.40.190.10">
    <property type="entry name" value="Periplasmic binding protein-like II"/>
    <property type="match status" value="2"/>
</dbReference>
<evidence type="ECO:0000256" key="2">
    <source>
        <dbReference type="ARBA" id="ARBA00023015"/>
    </source>
</evidence>
<evidence type="ECO:0000256" key="4">
    <source>
        <dbReference type="ARBA" id="ARBA00023163"/>
    </source>
</evidence>
<dbReference type="InterPro" id="IPR036388">
    <property type="entry name" value="WH-like_DNA-bd_sf"/>
</dbReference>
<dbReference type="SUPFAM" id="SSF53850">
    <property type="entry name" value="Periplasmic binding protein-like II"/>
    <property type="match status" value="1"/>
</dbReference>
<comment type="caution">
    <text evidence="6">The sequence shown here is derived from an EMBL/GenBank/DDBJ whole genome shotgun (WGS) entry which is preliminary data.</text>
</comment>
<comment type="similarity">
    <text evidence="1">Belongs to the LysR transcriptional regulatory family.</text>
</comment>
<dbReference type="InterPro" id="IPR036390">
    <property type="entry name" value="WH_DNA-bd_sf"/>
</dbReference>
<dbReference type="CDD" id="cd05466">
    <property type="entry name" value="PBP2_LTTR_substrate"/>
    <property type="match status" value="1"/>
</dbReference>
<proteinExistence type="inferred from homology"/>
<sequence length="316" mass="36544">MLFRQMKYFIAVVEAHSFTEASYALEISQSAVSQQIKALEDDLGVPLLVRQNRTFSLTPAGEYFYRHGKELLQEIDAFQKETRRLGEDQELQLRLGYLNNYCGSELYETIAAFSAQYPEVTIHIFNGTHEDLYEQLRSKKADIVLNDQRRAFSDTYENDILATGVLYAEISLQNPLSRQNHLSLEGLRRIPCILVASAEQEQAEEAYYTDTLGFAENFLFARTLEDARLLVASNRGYLPLETFNATTPAGTASVRLPLYKDGKPLLRHYCLFWRKDNSTYYVEEFANLLHKRIQPQDSHYRRTDDVEKNQKIPKKQ</sequence>
<dbReference type="SUPFAM" id="SSF46785">
    <property type="entry name" value="Winged helix' DNA-binding domain"/>
    <property type="match status" value="1"/>
</dbReference>
<dbReference type="PROSITE" id="PS50931">
    <property type="entry name" value="HTH_LYSR"/>
    <property type="match status" value="1"/>
</dbReference>
<accession>A0A848EQA8</accession>